<evidence type="ECO:0000313" key="2">
    <source>
        <dbReference type="Proteomes" id="UP000184304"/>
    </source>
</evidence>
<evidence type="ECO:0000313" key="1">
    <source>
        <dbReference type="EMBL" id="OJI90085.1"/>
    </source>
</evidence>
<keyword evidence="2" id="KW-1185">Reference proteome</keyword>
<organism evidence="1 2">
    <name type="scientific">Aspergillus tubingensis (strain CBS 134.48)</name>
    <dbReference type="NCBI Taxonomy" id="767770"/>
    <lineage>
        <taxon>Eukaryota</taxon>
        <taxon>Fungi</taxon>
        <taxon>Dikarya</taxon>
        <taxon>Ascomycota</taxon>
        <taxon>Pezizomycotina</taxon>
        <taxon>Eurotiomycetes</taxon>
        <taxon>Eurotiomycetidae</taxon>
        <taxon>Eurotiales</taxon>
        <taxon>Aspergillaceae</taxon>
        <taxon>Aspergillus</taxon>
        <taxon>Aspergillus subgen. Circumdati</taxon>
    </lineage>
</organism>
<gene>
    <name evidence="1" type="ORF">ASPTUDRAFT_211406</name>
</gene>
<reference evidence="2" key="1">
    <citation type="journal article" date="2017" name="Genome Biol.">
        <title>Comparative genomics reveals high biological diversity and specific adaptations in the industrially and medically important fungal genus Aspergillus.</title>
        <authorList>
            <person name="de Vries R.P."/>
            <person name="Riley R."/>
            <person name="Wiebenga A."/>
            <person name="Aguilar-Osorio G."/>
            <person name="Amillis S."/>
            <person name="Uchima C.A."/>
            <person name="Anderluh G."/>
            <person name="Asadollahi M."/>
            <person name="Askin M."/>
            <person name="Barry K."/>
            <person name="Battaglia E."/>
            <person name="Bayram O."/>
            <person name="Benocci T."/>
            <person name="Braus-Stromeyer S.A."/>
            <person name="Caldana C."/>
            <person name="Canovas D."/>
            <person name="Cerqueira G.C."/>
            <person name="Chen F."/>
            <person name="Chen W."/>
            <person name="Choi C."/>
            <person name="Clum A."/>
            <person name="Dos Santos R.A."/>
            <person name="Damasio A.R."/>
            <person name="Diallinas G."/>
            <person name="Emri T."/>
            <person name="Fekete E."/>
            <person name="Flipphi M."/>
            <person name="Freyberg S."/>
            <person name="Gallo A."/>
            <person name="Gournas C."/>
            <person name="Habgood R."/>
            <person name="Hainaut M."/>
            <person name="Harispe M.L."/>
            <person name="Henrissat B."/>
            <person name="Hilden K.S."/>
            <person name="Hope R."/>
            <person name="Hossain A."/>
            <person name="Karabika E."/>
            <person name="Karaffa L."/>
            <person name="Karanyi Z."/>
            <person name="Krasevec N."/>
            <person name="Kuo A."/>
            <person name="Kusch H."/>
            <person name="LaButti K."/>
            <person name="Lagendijk E.L."/>
            <person name="Lapidus A."/>
            <person name="Levasseur A."/>
            <person name="Lindquist E."/>
            <person name="Lipzen A."/>
            <person name="Logrieco A.F."/>
            <person name="MacCabe A."/>
            <person name="Maekelae M.R."/>
            <person name="Malavazi I."/>
            <person name="Melin P."/>
            <person name="Meyer V."/>
            <person name="Mielnichuk N."/>
            <person name="Miskei M."/>
            <person name="Molnar A.P."/>
            <person name="Mule G."/>
            <person name="Ngan C.Y."/>
            <person name="Orejas M."/>
            <person name="Orosz E."/>
            <person name="Ouedraogo J.P."/>
            <person name="Overkamp K.M."/>
            <person name="Park H.-S."/>
            <person name="Perrone G."/>
            <person name="Piumi F."/>
            <person name="Punt P.J."/>
            <person name="Ram A.F."/>
            <person name="Ramon A."/>
            <person name="Rauscher S."/>
            <person name="Record E."/>
            <person name="Riano-Pachon D.M."/>
            <person name="Robert V."/>
            <person name="Roehrig J."/>
            <person name="Ruller R."/>
            <person name="Salamov A."/>
            <person name="Salih N.S."/>
            <person name="Samson R.A."/>
            <person name="Sandor E."/>
            <person name="Sanguinetti M."/>
            <person name="Schuetze T."/>
            <person name="Sepcic K."/>
            <person name="Shelest E."/>
            <person name="Sherlock G."/>
            <person name="Sophianopoulou V."/>
            <person name="Squina F.M."/>
            <person name="Sun H."/>
            <person name="Susca A."/>
            <person name="Todd R.B."/>
            <person name="Tsang A."/>
            <person name="Unkles S.E."/>
            <person name="van de Wiele N."/>
            <person name="van Rossen-Uffink D."/>
            <person name="Oliveira J.V."/>
            <person name="Vesth T.C."/>
            <person name="Visser J."/>
            <person name="Yu J.-H."/>
            <person name="Zhou M."/>
            <person name="Andersen M.R."/>
            <person name="Archer D.B."/>
            <person name="Baker S.E."/>
            <person name="Benoit I."/>
            <person name="Brakhage A.A."/>
            <person name="Braus G.H."/>
            <person name="Fischer R."/>
            <person name="Frisvad J.C."/>
            <person name="Goldman G.H."/>
            <person name="Houbraken J."/>
            <person name="Oakley B."/>
            <person name="Pocsi I."/>
            <person name="Scazzocchio C."/>
            <person name="Seiboth B."/>
            <person name="vanKuyk P.A."/>
            <person name="Wortman J."/>
            <person name="Dyer P.S."/>
            <person name="Grigoriev I.V."/>
        </authorList>
    </citation>
    <scope>NUCLEOTIDE SEQUENCE [LARGE SCALE GENOMIC DNA]</scope>
    <source>
        <strain evidence="2">CBS 134.48</strain>
    </source>
</reference>
<accession>A0A1L9NLC7</accession>
<sequence length="162" mass="18111">MLGDEDTQFSLLKISLTTRCPYSHFLLNPHVPVTIMCTSPLTSHEPLNLSIPLLYPHHPASSNEQARLAQSVERETLNLKAAGSSPALGFTFCFGRFLPLTVWFVMGKAYNFFSGSEAVVDPPGPPVILANQRGRLPSTPKVLCRKEVQFTYFFDYSHLQVR</sequence>
<proteinExistence type="predicted"/>
<dbReference type="EMBL" id="KV878176">
    <property type="protein sequence ID" value="OJI90085.1"/>
    <property type="molecule type" value="Genomic_DNA"/>
</dbReference>
<dbReference type="Proteomes" id="UP000184304">
    <property type="component" value="Unassembled WGS sequence"/>
</dbReference>
<name>A0A1L9NLC7_ASPTC</name>
<protein>
    <submittedName>
        <fullName evidence="1">Uncharacterized protein</fullName>
    </submittedName>
</protein>
<dbReference type="AlphaFoldDB" id="A0A1L9NLC7"/>
<dbReference type="OrthoDB" id="4526866at2759"/>
<dbReference type="VEuPathDB" id="FungiDB:ASPTUDRAFT_211406"/>